<dbReference type="InterPro" id="IPR023214">
    <property type="entry name" value="HAD_sf"/>
</dbReference>
<dbReference type="PANTHER" id="PTHR10000:SF53">
    <property type="entry name" value="5-AMINO-6-(5-PHOSPHO-D-RIBITYLAMINO)URACIL PHOSPHATASE YBJI-RELATED"/>
    <property type="match status" value="1"/>
</dbReference>
<comment type="caution">
    <text evidence="1">The sequence shown here is derived from an EMBL/GenBank/DDBJ whole genome shotgun (WGS) entry which is preliminary data.</text>
</comment>
<sequence>MIQLIATDMDGTLLDEEKQLPAQLPALLEELYRRDITFAVASGRSHMMLTNLFGELAEEIIFICDNGACVMYPHEAPLLHSLPKDVIHRILDACCSLSAGVPVLCGFHHIYYPENDNAAMQHEIQRYYRNPQVVPYDDLYAVDEPILKVALCDTNGPTKEAYPVMHEALGDAYELLISGDCWMDIMCKGVTKGAALQGLQERMGITPAETMAFGDYDNDISMLQHAEFSYAMENASERVRQQAKHIAPANTKNGVVRVLCETLGIHMESL</sequence>
<dbReference type="PATRIC" id="fig|411473.3.peg.1282"/>
<dbReference type="SUPFAM" id="SSF56784">
    <property type="entry name" value="HAD-like"/>
    <property type="match status" value="1"/>
</dbReference>
<dbReference type="OrthoDB" id="9814970at2"/>
<gene>
    <name evidence="1" type="ORF">RUMCAL_01576</name>
</gene>
<dbReference type="RefSeq" id="WP_021683048.1">
    <property type="nucleotide sequence ID" value="NZ_KI260457.1"/>
</dbReference>
<protein>
    <submittedName>
        <fullName evidence="1">Cof-like hydrolase</fullName>
    </submittedName>
</protein>
<dbReference type="GO" id="GO:0000287">
    <property type="term" value="F:magnesium ion binding"/>
    <property type="evidence" value="ECO:0007669"/>
    <property type="project" value="TreeGrafter"/>
</dbReference>
<proteinExistence type="predicted"/>
<dbReference type="STRING" id="411473.RUMCAL_01576"/>
<dbReference type="Pfam" id="PF08282">
    <property type="entry name" value="Hydrolase_3"/>
    <property type="match status" value="1"/>
</dbReference>
<dbReference type="Gene3D" id="3.40.50.1000">
    <property type="entry name" value="HAD superfamily/HAD-like"/>
    <property type="match status" value="1"/>
</dbReference>
<dbReference type="GO" id="GO:0016791">
    <property type="term" value="F:phosphatase activity"/>
    <property type="evidence" value="ECO:0007669"/>
    <property type="project" value="UniProtKB-ARBA"/>
</dbReference>
<dbReference type="NCBIfam" id="TIGR01484">
    <property type="entry name" value="HAD-SF-IIB"/>
    <property type="match status" value="1"/>
</dbReference>
<dbReference type="InterPro" id="IPR000150">
    <property type="entry name" value="Cof"/>
</dbReference>
<name>U2KB70_9FIRM</name>
<keyword evidence="2" id="KW-1185">Reference proteome</keyword>
<dbReference type="Proteomes" id="UP000016662">
    <property type="component" value="Unassembled WGS sequence"/>
</dbReference>
<dbReference type="eggNOG" id="COG0561">
    <property type="taxonomic scope" value="Bacteria"/>
</dbReference>
<dbReference type="InterPro" id="IPR006379">
    <property type="entry name" value="HAD-SF_hydro_IIB"/>
</dbReference>
<organism evidence="1 2">
    <name type="scientific">Ruminococcus callidus ATCC 27760</name>
    <dbReference type="NCBI Taxonomy" id="411473"/>
    <lineage>
        <taxon>Bacteria</taxon>
        <taxon>Bacillati</taxon>
        <taxon>Bacillota</taxon>
        <taxon>Clostridia</taxon>
        <taxon>Eubacteriales</taxon>
        <taxon>Oscillospiraceae</taxon>
        <taxon>Ruminococcus</taxon>
    </lineage>
</organism>
<dbReference type="NCBIfam" id="TIGR00099">
    <property type="entry name" value="Cof-subfamily"/>
    <property type="match status" value="1"/>
</dbReference>
<dbReference type="SFLD" id="SFLDS00003">
    <property type="entry name" value="Haloacid_Dehalogenase"/>
    <property type="match status" value="1"/>
</dbReference>
<dbReference type="InterPro" id="IPR036412">
    <property type="entry name" value="HAD-like_sf"/>
</dbReference>
<keyword evidence="1" id="KW-0378">Hydrolase</keyword>
<dbReference type="HOGENOM" id="CLU_044146_5_1_9"/>
<dbReference type="SFLD" id="SFLDG01140">
    <property type="entry name" value="C2.B:_Phosphomannomutase_and_P"/>
    <property type="match status" value="1"/>
</dbReference>
<dbReference type="AlphaFoldDB" id="U2KB70"/>
<evidence type="ECO:0000313" key="2">
    <source>
        <dbReference type="Proteomes" id="UP000016662"/>
    </source>
</evidence>
<dbReference type="Gene3D" id="3.30.1240.10">
    <property type="match status" value="1"/>
</dbReference>
<accession>U2KB70</accession>
<dbReference type="EMBL" id="AWVF01000196">
    <property type="protein sequence ID" value="ERJ95766.1"/>
    <property type="molecule type" value="Genomic_DNA"/>
</dbReference>
<evidence type="ECO:0000313" key="1">
    <source>
        <dbReference type="EMBL" id="ERJ95766.1"/>
    </source>
</evidence>
<dbReference type="PANTHER" id="PTHR10000">
    <property type="entry name" value="PHOSPHOSERINE PHOSPHATASE"/>
    <property type="match status" value="1"/>
</dbReference>
<reference evidence="1 2" key="1">
    <citation type="submission" date="2013-07" db="EMBL/GenBank/DDBJ databases">
        <authorList>
            <person name="Weinstock G."/>
            <person name="Sodergren E."/>
            <person name="Wylie T."/>
            <person name="Fulton L."/>
            <person name="Fulton R."/>
            <person name="Fronick C."/>
            <person name="O'Laughlin M."/>
            <person name="Godfrey J."/>
            <person name="Miner T."/>
            <person name="Herter B."/>
            <person name="Appelbaum E."/>
            <person name="Cordes M."/>
            <person name="Lek S."/>
            <person name="Wollam A."/>
            <person name="Pepin K.H."/>
            <person name="Palsikar V.B."/>
            <person name="Mitreva M."/>
            <person name="Wilson R.K."/>
        </authorList>
    </citation>
    <scope>NUCLEOTIDE SEQUENCE [LARGE SCALE GENOMIC DNA]</scope>
    <source>
        <strain evidence="1 2">ATCC 27760</strain>
    </source>
</reference>
<dbReference type="GO" id="GO:0005829">
    <property type="term" value="C:cytosol"/>
    <property type="evidence" value="ECO:0007669"/>
    <property type="project" value="TreeGrafter"/>
</dbReference>